<dbReference type="AlphaFoldDB" id="A0A8J3J4N6"/>
<dbReference type="InterPro" id="IPR029063">
    <property type="entry name" value="SAM-dependent_MTases_sf"/>
</dbReference>
<dbReference type="SUPFAM" id="SSF53335">
    <property type="entry name" value="S-adenosyl-L-methionine-dependent methyltransferases"/>
    <property type="match status" value="1"/>
</dbReference>
<dbReference type="CDD" id="cd02440">
    <property type="entry name" value="AdoMet_MTases"/>
    <property type="match status" value="1"/>
</dbReference>
<dbReference type="InterPro" id="IPR013216">
    <property type="entry name" value="Methyltransf_11"/>
</dbReference>
<evidence type="ECO:0000313" key="3">
    <source>
        <dbReference type="Proteomes" id="UP000612808"/>
    </source>
</evidence>
<protein>
    <recommendedName>
        <fullName evidence="1">Methyltransferase type 11 domain-containing protein</fullName>
    </recommendedName>
</protein>
<dbReference type="Pfam" id="PF08241">
    <property type="entry name" value="Methyltransf_11"/>
    <property type="match status" value="1"/>
</dbReference>
<dbReference type="GO" id="GO:0008757">
    <property type="term" value="F:S-adenosylmethionine-dependent methyltransferase activity"/>
    <property type="evidence" value="ECO:0007669"/>
    <property type="project" value="InterPro"/>
</dbReference>
<dbReference type="EMBL" id="BOMB01000032">
    <property type="protein sequence ID" value="GID14640.1"/>
    <property type="molecule type" value="Genomic_DNA"/>
</dbReference>
<dbReference type="Gene3D" id="3.40.50.150">
    <property type="entry name" value="Vaccinia Virus protein VP39"/>
    <property type="match status" value="1"/>
</dbReference>
<comment type="caution">
    <text evidence="2">The sequence shown here is derived from an EMBL/GenBank/DDBJ whole genome shotgun (WGS) entry which is preliminary data.</text>
</comment>
<evidence type="ECO:0000259" key="1">
    <source>
        <dbReference type="Pfam" id="PF08241"/>
    </source>
</evidence>
<proteinExistence type="predicted"/>
<dbReference type="PANTHER" id="PTHR43591">
    <property type="entry name" value="METHYLTRANSFERASE"/>
    <property type="match status" value="1"/>
</dbReference>
<dbReference type="PANTHER" id="PTHR43591:SF24">
    <property type="entry name" value="2-METHOXY-6-POLYPRENYL-1,4-BENZOQUINOL METHYLASE, MITOCHONDRIAL"/>
    <property type="match status" value="1"/>
</dbReference>
<name>A0A8J3J4N6_9ACTN</name>
<feature type="domain" description="Methyltransferase type 11" evidence="1">
    <location>
        <begin position="47"/>
        <end position="135"/>
    </location>
</feature>
<reference evidence="2" key="1">
    <citation type="submission" date="2021-01" db="EMBL/GenBank/DDBJ databases">
        <title>Whole genome shotgun sequence of Actinocatenispora rupis NBRC 107355.</title>
        <authorList>
            <person name="Komaki H."/>
            <person name="Tamura T."/>
        </authorList>
    </citation>
    <scope>NUCLEOTIDE SEQUENCE</scope>
    <source>
        <strain evidence="2">NBRC 107355</strain>
    </source>
</reference>
<evidence type="ECO:0000313" key="2">
    <source>
        <dbReference type="EMBL" id="GID14640.1"/>
    </source>
</evidence>
<keyword evidence="3" id="KW-1185">Reference proteome</keyword>
<dbReference type="Proteomes" id="UP000612808">
    <property type="component" value="Unassembled WGS sequence"/>
</dbReference>
<organism evidence="2 3">
    <name type="scientific">Actinocatenispora rupis</name>
    <dbReference type="NCBI Taxonomy" id="519421"/>
    <lineage>
        <taxon>Bacteria</taxon>
        <taxon>Bacillati</taxon>
        <taxon>Actinomycetota</taxon>
        <taxon>Actinomycetes</taxon>
        <taxon>Micromonosporales</taxon>
        <taxon>Micromonosporaceae</taxon>
        <taxon>Actinocatenispora</taxon>
    </lineage>
</organism>
<dbReference type="RefSeq" id="WP_203662478.1">
    <property type="nucleotide sequence ID" value="NZ_BAAAZM010000017.1"/>
</dbReference>
<sequence length="267" mass="27445">MSGFDADARSIWSGRAAAYAETFAAVCADPVGDLLDAAAAGPGVRLLDVGTGSGTVAAAAYAKGARVTAVDAEPGMVRIAAGAVPRAAVAALPALPFADGAFDAVTANFVLDHVGWPRRALVELARVTRPGGRVAVTVWSVPAARGQSLLPRATEAAGVERPAHRPVLPPETDFPRSEPGLVDLLTAAGLADPCCRTISWQHRTSAQRWWSGAAAGVGFNGHLVATQPPAVRAEIRRQFDRLSAEFATPDGGLALPHAALLARGTAR</sequence>
<accession>A0A8J3J4N6</accession>
<gene>
    <name evidence="2" type="ORF">Aru02nite_55290</name>
</gene>